<dbReference type="EMBL" id="LAYJ01000076">
    <property type="protein sequence ID" value="KKI51482.1"/>
    <property type="molecule type" value="Genomic_DNA"/>
</dbReference>
<comment type="caution">
    <text evidence="3">The sequence shown here is derived from an EMBL/GenBank/DDBJ whole genome shotgun (WGS) entry which is preliminary data.</text>
</comment>
<dbReference type="STRING" id="270498.CHK_0974"/>
<dbReference type="SUPFAM" id="SSF109604">
    <property type="entry name" value="HD-domain/PDEase-like"/>
    <property type="match status" value="1"/>
</dbReference>
<protein>
    <submittedName>
        <fullName evidence="3">Metal dependent phosphohydrolase</fullName>
    </submittedName>
</protein>
<keyword evidence="4" id="KW-1185">Reference proteome</keyword>
<dbReference type="InterPro" id="IPR037522">
    <property type="entry name" value="HD_GYP_dom"/>
</dbReference>
<dbReference type="PANTHER" id="PTHR43155">
    <property type="entry name" value="CYCLIC DI-GMP PHOSPHODIESTERASE PA4108-RELATED"/>
    <property type="match status" value="1"/>
</dbReference>
<dbReference type="InterPro" id="IPR006674">
    <property type="entry name" value="HD_domain"/>
</dbReference>
<dbReference type="AlphaFoldDB" id="A0A0M2NM46"/>
<dbReference type="Pfam" id="PF13487">
    <property type="entry name" value="HD_5"/>
    <property type="match status" value="1"/>
</dbReference>
<dbReference type="NCBIfam" id="TIGR00277">
    <property type="entry name" value="HDIG"/>
    <property type="match status" value="1"/>
</dbReference>
<dbReference type="RefSeq" id="WP_046442891.1">
    <property type="nucleotide sequence ID" value="NZ_LAYJ01000076.1"/>
</dbReference>
<name>A0A0M2NM46_9FIRM</name>
<dbReference type="Proteomes" id="UP000034076">
    <property type="component" value="Unassembled WGS sequence"/>
</dbReference>
<dbReference type="PATRIC" id="fig|270498.16.peg.1174"/>
<keyword evidence="3" id="KW-0378">Hydrolase</keyword>
<sequence length="361" mass="40544">MIFIPVDDLEVGSVLKEDVYYFHVARLALLKRGQKITTQIIDRLRQHDAPGVYMKDIVPEGVKIPKPLISDKLKKEALVALQNMFETTDAPPIGELGSVAGELVDTITNHKNVLVNIFDLKSYDDYTYHHSVSVAVISIAIGTEMELPKQKLHQLALCALLHDIGKIEIPKELINKPGKLTSDEFTVVKQHAEFGIEYLQQHKFDGEEIYSGIISHHEKYNGKGYPKQLSGEDIPLFGRIISIADVFDALTSKRPYRDPMSPADAAEYIMGNSNIAFDYEIVKVFMNKMEFYPIGTLVKLSTGKLAVVVQSKKSLRPVVRLLEKPFSTLDLYNDSQNLNITIIKTFQKISEEDAIRSAKVG</sequence>
<dbReference type="GO" id="GO:0016787">
    <property type="term" value="F:hydrolase activity"/>
    <property type="evidence" value="ECO:0007669"/>
    <property type="project" value="UniProtKB-KW"/>
</dbReference>
<accession>A0A0M2NM46</accession>
<dbReference type="Gene3D" id="1.10.3210.10">
    <property type="entry name" value="Hypothetical protein af1432"/>
    <property type="match status" value="1"/>
</dbReference>
<feature type="domain" description="HD-GYP" evidence="2">
    <location>
        <begin position="105"/>
        <end position="301"/>
    </location>
</feature>
<proteinExistence type="predicted"/>
<dbReference type="OrthoDB" id="9804747at2"/>
<dbReference type="PROSITE" id="PS51832">
    <property type="entry name" value="HD_GYP"/>
    <property type="match status" value="1"/>
</dbReference>
<dbReference type="PANTHER" id="PTHR43155:SF2">
    <property type="entry name" value="CYCLIC DI-GMP PHOSPHODIESTERASE PA4108"/>
    <property type="match status" value="1"/>
</dbReference>
<dbReference type="InterPro" id="IPR003607">
    <property type="entry name" value="HD/PDEase_dom"/>
</dbReference>
<evidence type="ECO:0000313" key="3">
    <source>
        <dbReference type="EMBL" id="KKI51482.1"/>
    </source>
</evidence>
<dbReference type="CDD" id="cd00077">
    <property type="entry name" value="HDc"/>
    <property type="match status" value="1"/>
</dbReference>
<reference evidence="3 4" key="1">
    <citation type="submission" date="2015-04" db="EMBL/GenBank/DDBJ databases">
        <title>Draft genome sequence of bacteremic isolate Catabacter hongkongensis type strain HKU16T.</title>
        <authorList>
            <person name="Lau S.K."/>
            <person name="Teng J.L."/>
            <person name="Huang Y."/>
            <person name="Curreem S.O."/>
            <person name="Tsui S.K."/>
            <person name="Woo P.C."/>
        </authorList>
    </citation>
    <scope>NUCLEOTIDE SEQUENCE [LARGE SCALE GENOMIC DNA]</scope>
    <source>
        <strain evidence="3 4">HKU16</strain>
    </source>
</reference>
<evidence type="ECO:0000313" key="4">
    <source>
        <dbReference type="Proteomes" id="UP000034076"/>
    </source>
</evidence>
<dbReference type="SMART" id="SM00471">
    <property type="entry name" value="HDc"/>
    <property type="match status" value="1"/>
</dbReference>
<dbReference type="InterPro" id="IPR006675">
    <property type="entry name" value="HDIG_dom"/>
</dbReference>
<organism evidence="3 4">
    <name type="scientific">Christensenella hongkongensis</name>
    <dbReference type="NCBI Taxonomy" id="270498"/>
    <lineage>
        <taxon>Bacteria</taxon>
        <taxon>Bacillati</taxon>
        <taxon>Bacillota</taxon>
        <taxon>Clostridia</taxon>
        <taxon>Christensenellales</taxon>
        <taxon>Christensenellaceae</taxon>
        <taxon>Christensenella</taxon>
    </lineage>
</organism>
<dbReference type="PROSITE" id="PS51831">
    <property type="entry name" value="HD"/>
    <property type="match status" value="1"/>
</dbReference>
<feature type="domain" description="HD" evidence="1">
    <location>
        <begin position="127"/>
        <end position="250"/>
    </location>
</feature>
<gene>
    <name evidence="3" type="ORF">CHK_0974</name>
</gene>
<evidence type="ECO:0000259" key="1">
    <source>
        <dbReference type="PROSITE" id="PS51831"/>
    </source>
</evidence>
<evidence type="ECO:0000259" key="2">
    <source>
        <dbReference type="PROSITE" id="PS51832"/>
    </source>
</evidence>